<gene>
    <name evidence="4" type="ORF">SAMN05421880_1332</name>
</gene>
<keyword evidence="5" id="KW-1185">Reference proteome</keyword>
<evidence type="ECO:0000313" key="4">
    <source>
        <dbReference type="EMBL" id="SFM77590.1"/>
    </source>
</evidence>
<dbReference type="InterPro" id="IPR050961">
    <property type="entry name" value="BolA/IbaG_stress_morph_reg"/>
</dbReference>
<comment type="similarity">
    <text evidence="1 3">Belongs to the BolA/IbaG family.</text>
</comment>
<sequence>MVRAVVCRSLKIKNVIETKLHALQPQFLEVINESHKHNVPVGSESHFKVTIVSSEFNGKKLLARHRMVNTILAEELAHSIHALYLHTMTIEEWFEKSGTVNNAPPCLGGSTAK</sequence>
<dbReference type="Proteomes" id="UP000199561">
    <property type="component" value="Unassembled WGS sequence"/>
</dbReference>
<proteinExistence type="inferred from homology"/>
<dbReference type="InterPro" id="IPR002634">
    <property type="entry name" value="BolA"/>
</dbReference>
<dbReference type="AlphaFoldDB" id="A0A1I4TM20"/>
<dbReference type="PANTHER" id="PTHR46229">
    <property type="entry name" value="BOLA TRANSCRIPTION REGULATOR"/>
    <property type="match status" value="1"/>
</dbReference>
<dbReference type="Gene3D" id="3.30.300.90">
    <property type="entry name" value="BolA-like"/>
    <property type="match status" value="1"/>
</dbReference>
<evidence type="ECO:0000256" key="2">
    <source>
        <dbReference type="ARBA" id="ARBA00074073"/>
    </source>
</evidence>
<reference evidence="4 5" key="1">
    <citation type="submission" date="2016-10" db="EMBL/GenBank/DDBJ databases">
        <authorList>
            <person name="de Groot N.N."/>
        </authorList>
    </citation>
    <scope>NUCLEOTIDE SEQUENCE [LARGE SCALE GENOMIC DNA]</scope>
    <source>
        <strain evidence="4 5">Nm146</strain>
    </source>
</reference>
<dbReference type="STRING" id="52442.SAMN05421880_1332"/>
<protein>
    <recommendedName>
        <fullName evidence="2">DNA-binding transcriptional regulator BolA</fullName>
    </recommendedName>
</protein>
<dbReference type="InterPro" id="IPR036065">
    <property type="entry name" value="BolA-like_sf"/>
</dbReference>
<organism evidence="4 5">
    <name type="scientific">Nitrosomonas nitrosa</name>
    <dbReference type="NCBI Taxonomy" id="52442"/>
    <lineage>
        <taxon>Bacteria</taxon>
        <taxon>Pseudomonadati</taxon>
        <taxon>Pseudomonadota</taxon>
        <taxon>Betaproteobacteria</taxon>
        <taxon>Nitrosomonadales</taxon>
        <taxon>Nitrosomonadaceae</taxon>
        <taxon>Nitrosomonas</taxon>
    </lineage>
</organism>
<dbReference type="PIRSF" id="PIRSF003113">
    <property type="entry name" value="BolA"/>
    <property type="match status" value="1"/>
</dbReference>
<dbReference type="GO" id="GO:0006351">
    <property type="term" value="P:DNA-templated transcription"/>
    <property type="evidence" value="ECO:0007669"/>
    <property type="project" value="TreeGrafter"/>
</dbReference>
<evidence type="ECO:0000313" key="5">
    <source>
        <dbReference type="Proteomes" id="UP000199561"/>
    </source>
</evidence>
<dbReference type="EMBL" id="FOUF01000033">
    <property type="protein sequence ID" value="SFM77590.1"/>
    <property type="molecule type" value="Genomic_DNA"/>
</dbReference>
<evidence type="ECO:0000256" key="3">
    <source>
        <dbReference type="RuleBase" id="RU003860"/>
    </source>
</evidence>
<dbReference type="GO" id="GO:0005829">
    <property type="term" value="C:cytosol"/>
    <property type="evidence" value="ECO:0007669"/>
    <property type="project" value="TreeGrafter"/>
</dbReference>
<dbReference type="Pfam" id="PF01722">
    <property type="entry name" value="BolA"/>
    <property type="match status" value="1"/>
</dbReference>
<dbReference type="SUPFAM" id="SSF82657">
    <property type="entry name" value="BolA-like"/>
    <property type="match status" value="1"/>
</dbReference>
<dbReference type="GO" id="GO:1990229">
    <property type="term" value="C:iron-sulfur cluster assembly complex"/>
    <property type="evidence" value="ECO:0007669"/>
    <property type="project" value="UniProtKB-ARBA"/>
</dbReference>
<name>A0A1I4TM20_9PROT</name>
<dbReference type="PANTHER" id="PTHR46229:SF2">
    <property type="entry name" value="BOLA-LIKE PROTEIN 1"/>
    <property type="match status" value="1"/>
</dbReference>
<accession>A0A1I4TM20</accession>
<evidence type="ECO:0000256" key="1">
    <source>
        <dbReference type="ARBA" id="ARBA00005578"/>
    </source>
</evidence>
<dbReference type="FunFam" id="3.30.300.90:FF:000001">
    <property type="entry name" value="Transcriptional regulator BolA"/>
    <property type="match status" value="1"/>
</dbReference>